<gene>
    <name evidence="1" type="ORF">A4H97_30100</name>
</gene>
<accession>A0A1V9EPP5</accession>
<protein>
    <submittedName>
        <fullName evidence="1">Uncharacterized protein</fullName>
    </submittedName>
</protein>
<dbReference type="EMBL" id="LVXG01000018">
    <property type="protein sequence ID" value="OQP48086.1"/>
    <property type="molecule type" value="Genomic_DNA"/>
</dbReference>
<dbReference type="Proteomes" id="UP000192610">
    <property type="component" value="Unassembled WGS sequence"/>
</dbReference>
<reference evidence="2" key="1">
    <citation type="submission" date="2016-04" db="EMBL/GenBank/DDBJ databases">
        <authorList>
            <person name="Chen L."/>
            <person name="Zhuang W."/>
            <person name="Wang G."/>
        </authorList>
    </citation>
    <scope>NUCLEOTIDE SEQUENCE [LARGE SCALE GENOMIC DNA]</scope>
    <source>
        <strain evidence="2">17621</strain>
    </source>
</reference>
<name>A0A1V9EPP5_9BACT</name>
<organism evidence="1 2">
    <name type="scientific">Niastella yeongjuensis</name>
    <dbReference type="NCBI Taxonomy" id="354355"/>
    <lineage>
        <taxon>Bacteria</taxon>
        <taxon>Pseudomonadati</taxon>
        <taxon>Bacteroidota</taxon>
        <taxon>Chitinophagia</taxon>
        <taxon>Chitinophagales</taxon>
        <taxon>Chitinophagaceae</taxon>
        <taxon>Niastella</taxon>
    </lineage>
</organism>
<keyword evidence="2" id="KW-1185">Reference proteome</keyword>
<proteinExistence type="predicted"/>
<evidence type="ECO:0000313" key="2">
    <source>
        <dbReference type="Proteomes" id="UP000192610"/>
    </source>
</evidence>
<comment type="caution">
    <text evidence="1">The sequence shown here is derived from an EMBL/GenBank/DDBJ whole genome shotgun (WGS) entry which is preliminary data.</text>
</comment>
<dbReference type="OrthoDB" id="954439at2"/>
<sequence>MDLSVIPECYVDTNLIETLVPPNRGYNHQKGCGTVTKVMQEHFADNFALGIVDKDKQELDYLKKFLLVLAKGNIELYKHNSRNHYILRVIPAIEKFILYNVDKAGINIEDFGLPADFDKFRKATKMVNSKKDEKFKTLFRVLRDHQLEDFNLLTNCIKYLLAHPFNADLEALKAL</sequence>
<evidence type="ECO:0000313" key="1">
    <source>
        <dbReference type="EMBL" id="OQP48086.1"/>
    </source>
</evidence>
<dbReference type="AlphaFoldDB" id="A0A1V9EPP5"/>
<dbReference type="RefSeq" id="WP_081200625.1">
    <property type="nucleotide sequence ID" value="NZ_FOCZ01000004.1"/>
</dbReference>